<feature type="region of interest" description="Disordered" evidence="1">
    <location>
        <begin position="1"/>
        <end position="26"/>
    </location>
</feature>
<keyword evidence="4" id="KW-1185">Reference proteome</keyword>
<keyword evidence="2" id="KW-0472">Membrane</keyword>
<evidence type="ECO:0000313" key="3">
    <source>
        <dbReference type="EMBL" id="KAK0733830.1"/>
    </source>
</evidence>
<sequence>MCNRTHPGGMEKRAAQQKRAGSCFQDPTETSCTLYDKVFYARFSPAAWNEQKERKTGSFLTFFLFFFSYWGQMFGFFLSSERENSGSSSSQWGQHTTCARTLINALSSWTQQHAQQHQRVYQQKKLGETNIGRILIQGDLLFSYKTGGSHQDSLPFLWLFSNIRFLLFWEMVMVSAFAQWKTNPLSPFYDPALFCSLLFLFGYLFLFFFISFLLFLFSSLGSCAFLGDCHFISSLLSLPYPPSFALQLRLSSLCS</sequence>
<dbReference type="EMBL" id="JAUIRO010000001">
    <property type="protein sequence ID" value="KAK0733830.1"/>
    <property type="molecule type" value="Genomic_DNA"/>
</dbReference>
<keyword evidence="2" id="KW-1133">Transmembrane helix</keyword>
<protein>
    <submittedName>
        <fullName evidence="3">Uncharacterized protein</fullName>
    </submittedName>
</protein>
<evidence type="ECO:0000313" key="4">
    <source>
        <dbReference type="Proteomes" id="UP001172101"/>
    </source>
</evidence>
<dbReference type="GeneID" id="85317996"/>
<evidence type="ECO:0000256" key="2">
    <source>
        <dbReference type="SAM" id="Phobius"/>
    </source>
</evidence>
<feature type="transmembrane region" description="Helical" evidence="2">
    <location>
        <begin position="59"/>
        <end position="78"/>
    </location>
</feature>
<keyword evidence="2" id="KW-0812">Transmembrane</keyword>
<feature type="transmembrane region" description="Helical" evidence="2">
    <location>
        <begin position="156"/>
        <end position="180"/>
    </location>
</feature>
<comment type="caution">
    <text evidence="3">The sequence shown here is derived from an EMBL/GenBank/DDBJ whole genome shotgun (WGS) entry which is preliminary data.</text>
</comment>
<accession>A0AA40BGI8</accession>
<proteinExistence type="predicted"/>
<evidence type="ECO:0000256" key="1">
    <source>
        <dbReference type="SAM" id="MobiDB-lite"/>
    </source>
</evidence>
<dbReference type="AlphaFoldDB" id="A0AA40BGI8"/>
<gene>
    <name evidence="3" type="ORF">B0T26DRAFT_38525</name>
</gene>
<reference evidence="3" key="1">
    <citation type="submission" date="2023-06" db="EMBL/GenBank/DDBJ databases">
        <title>Genome-scale phylogeny and comparative genomics of the fungal order Sordariales.</title>
        <authorList>
            <consortium name="Lawrence Berkeley National Laboratory"/>
            <person name="Hensen N."/>
            <person name="Bonometti L."/>
            <person name="Westerberg I."/>
            <person name="Brannstrom I.O."/>
            <person name="Guillou S."/>
            <person name="Cros-Aarteil S."/>
            <person name="Calhoun S."/>
            <person name="Haridas S."/>
            <person name="Kuo A."/>
            <person name="Mondo S."/>
            <person name="Pangilinan J."/>
            <person name="Riley R."/>
            <person name="LaButti K."/>
            <person name="Andreopoulos B."/>
            <person name="Lipzen A."/>
            <person name="Chen C."/>
            <person name="Yanf M."/>
            <person name="Daum C."/>
            <person name="Ng V."/>
            <person name="Clum A."/>
            <person name="Steindorff A."/>
            <person name="Ohm R."/>
            <person name="Martin F."/>
            <person name="Silar P."/>
            <person name="Natvig D."/>
            <person name="Lalanne C."/>
            <person name="Gautier V."/>
            <person name="Ament-velasquez S.L."/>
            <person name="Kruys A."/>
            <person name="Hutchinson M.I."/>
            <person name="Powell A.J."/>
            <person name="Barry K."/>
            <person name="Miller A.N."/>
            <person name="Grigoriev I.V."/>
            <person name="Debuchy R."/>
            <person name="Gladieux P."/>
            <person name="Thoren M.H."/>
            <person name="Johannesson H."/>
        </authorList>
    </citation>
    <scope>NUCLEOTIDE SEQUENCE</scope>
    <source>
        <strain evidence="3">SMH2392-1A</strain>
    </source>
</reference>
<dbReference type="RefSeq" id="XP_060302707.1">
    <property type="nucleotide sequence ID" value="XM_060434726.1"/>
</dbReference>
<feature type="transmembrane region" description="Helical" evidence="2">
    <location>
        <begin position="192"/>
        <end position="217"/>
    </location>
</feature>
<name>A0AA40BGI8_9PEZI</name>
<dbReference type="Proteomes" id="UP001172101">
    <property type="component" value="Unassembled WGS sequence"/>
</dbReference>
<organism evidence="3 4">
    <name type="scientific">Lasiosphaeria miniovina</name>
    <dbReference type="NCBI Taxonomy" id="1954250"/>
    <lineage>
        <taxon>Eukaryota</taxon>
        <taxon>Fungi</taxon>
        <taxon>Dikarya</taxon>
        <taxon>Ascomycota</taxon>
        <taxon>Pezizomycotina</taxon>
        <taxon>Sordariomycetes</taxon>
        <taxon>Sordariomycetidae</taxon>
        <taxon>Sordariales</taxon>
        <taxon>Lasiosphaeriaceae</taxon>
        <taxon>Lasiosphaeria</taxon>
    </lineage>
</organism>